<dbReference type="Proteomes" id="UP000323164">
    <property type="component" value="Unassembled WGS sequence"/>
</dbReference>
<accession>A0A5D8Z885</accession>
<proteinExistence type="predicted"/>
<organism evidence="2 3">
    <name type="scientific">Cognatilysobacter lacus</name>
    <dbReference type="NCBI Taxonomy" id="1643323"/>
    <lineage>
        <taxon>Bacteria</taxon>
        <taxon>Pseudomonadati</taxon>
        <taxon>Pseudomonadota</taxon>
        <taxon>Gammaproteobacteria</taxon>
        <taxon>Lysobacterales</taxon>
        <taxon>Lysobacteraceae</taxon>
        <taxon>Cognatilysobacter</taxon>
    </lineage>
</organism>
<evidence type="ECO:0000313" key="2">
    <source>
        <dbReference type="EMBL" id="TZF91118.1"/>
    </source>
</evidence>
<keyword evidence="3" id="KW-1185">Reference proteome</keyword>
<dbReference type="OrthoDB" id="8909257at2"/>
<reference evidence="2 3" key="1">
    <citation type="submission" date="2019-08" db="EMBL/GenBank/DDBJ databases">
        <title>Draft genome sequence of Lysobacter sp. UKS-15.</title>
        <authorList>
            <person name="Im W.-T."/>
        </authorList>
    </citation>
    <scope>NUCLEOTIDE SEQUENCE [LARGE SCALE GENOMIC DNA]</scope>
    <source>
        <strain evidence="2 3">UKS-15</strain>
    </source>
</reference>
<comment type="caution">
    <text evidence="2">The sequence shown here is derived from an EMBL/GenBank/DDBJ whole genome shotgun (WGS) entry which is preliminary data.</text>
</comment>
<evidence type="ECO:0000313" key="3">
    <source>
        <dbReference type="Proteomes" id="UP000323164"/>
    </source>
</evidence>
<sequence>MRRPLLPLIALLLSLATAPALADNVVQHENVRYEYARVLRVTPVYQTLTATGMETRCDDATRIGRVVGAMRSVLQRAGGQSSGCHAVPVERQFQRPVAFDVDYSLRGAKYRSRLSDDPGHLLRIRVSVMPDP</sequence>
<dbReference type="AlphaFoldDB" id="A0A5D8Z885"/>
<name>A0A5D8Z885_9GAMM</name>
<keyword evidence="1" id="KW-0732">Signal</keyword>
<evidence type="ECO:0000256" key="1">
    <source>
        <dbReference type="SAM" id="SignalP"/>
    </source>
</evidence>
<protein>
    <submittedName>
        <fullName evidence="2">Uncharacterized protein</fullName>
    </submittedName>
</protein>
<gene>
    <name evidence="2" type="ORF">FW784_02850</name>
</gene>
<dbReference type="EMBL" id="VTRV01000017">
    <property type="protein sequence ID" value="TZF91118.1"/>
    <property type="molecule type" value="Genomic_DNA"/>
</dbReference>
<feature type="signal peptide" evidence="1">
    <location>
        <begin position="1"/>
        <end position="22"/>
    </location>
</feature>
<feature type="chain" id="PRO_5022767865" evidence="1">
    <location>
        <begin position="23"/>
        <end position="132"/>
    </location>
</feature>